<name>A0A8J2KEB3_9HEXA</name>
<feature type="region of interest" description="Disordered" evidence="1">
    <location>
        <begin position="52"/>
        <end position="86"/>
    </location>
</feature>
<dbReference type="AlphaFoldDB" id="A0A8J2KEB3"/>
<keyword evidence="3" id="KW-1185">Reference proteome</keyword>
<sequence length="86" mass="9624">MNAVGNGGALFSFLAFLPDGELERGNLNQESIPAPVEIILEEKRPNEKINYISEDIPQQERNSGPSKIMHTKGDMSLRRDSNGRRK</sequence>
<comment type="caution">
    <text evidence="2">The sequence shown here is derived from an EMBL/GenBank/DDBJ whole genome shotgun (WGS) entry which is preliminary data.</text>
</comment>
<organism evidence="2 3">
    <name type="scientific">Allacma fusca</name>
    <dbReference type="NCBI Taxonomy" id="39272"/>
    <lineage>
        <taxon>Eukaryota</taxon>
        <taxon>Metazoa</taxon>
        <taxon>Ecdysozoa</taxon>
        <taxon>Arthropoda</taxon>
        <taxon>Hexapoda</taxon>
        <taxon>Collembola</taxon>
        <taxon>Symphypleona</taxon>
        <taxon>Sminthuridae</taxon>
        <taxon>Allacma</taxon>
    </lineage>
</organism>
<protein>
    <submittedName>
        <fullName evidence="2">Uncharacterized protein</fullName>
    </submittedName>
</protein>
<gene>
    <name evidence="2" type="ORF">AFUS01_LOCUS23917</name>
</gene>
<dbReference type="EMBL" id="CAJVCH010292891">
    <property type="protein sequence ID" value="CAG7785285.1"/>
    <property type="molecule type" value="Genomic_DNA"/>
</dbReference>
<evidence type="ECO:0000313" key="2">
    <source>
        <dbReference type="EMBL" id="CAG7785285.1"/>
    </source>
</evidence>
<accession>A0A8J2KEB3</accession>
<evidence type="ECO:0000256" key="1">
    <source>
        <dbReference type="SAM" id="MobiDB-lite"/>
    </source>
</evidence>
<feature type="compositionally biased region" description="Basic and acidic residues" evidence="1">
    <location>
        <begin position="71"/>
        <end position="86"/>
    </location>
</feature>
<reference evidence="2" key="1">
    <citation type="submission" date="2021-06" db="EMBL/GenBank/DDBJ databases">
        <authorList>
            <person name="Hodson N. C."/>
            <person name="Mongue J. A."/>
            <person name="Jaron S. K."/>
        </authorList>
    </citation>
    <scope>NUCLEOTIDE SEQUENCE</scope>
</reference>
<evidence type="ECO:0000313" key="3">
    <source>
        <dbReference type="Proteomes" id="UP000708208"/>
    </source>
</evidence>
<proteinExistence type="predicted"/>
<dbReference type="Proteomes" id="UP000708208">
    <property type="component" value="Unassembled WGS sequence"/>
</dbReference>